<reference evidence="3 4" key="1">
    <citation type="submission" date="2024-02" db="EMBL/GenBank/DDBJ databases">
        <title>De novo assembly and annotation of 12 fungi associated with fruit tree decline syndrome in Ontario, Canada.</title>
        <authorList>
            <person name="Sulman M."/>
            <person name="Ellouze W."/>
            <person name="Ilyukhin E."/>
        </authorList>
    </citation>
    <scope>NUCLEOTIDE SEQUENCE [LARGE SCALE GENOMIC DNA]</scope>
    <source>
        <strain evidence="3 4">M42-189</strain>
    </source>
</reference>
<name>A0ABR3QRS4_9PLEO</name>
<dbReference type="InterPro" id="IPR001841">
    <property type="entry name" value="Znf_RING"/>
</dbReference>
<evidence type="ECO:0000259" key="2">
    <source>
        <dbReference type="PROSITE" id="PS50089"/>
    </source>
</evidence>
<evidence type="ECO:0000313" key="3">
    <source>
        <dbReference type="EMBL" id="KAL1594507.1"/>
    </source>
</evidence>
<dbReference type="InterPro" id="IPR013083">
    <property type="entry name" value="Znf_RING/FYVE/PHD"/>
</dbReference>
<protein>
    <recommendedName>
        <fullName evidence="2">RING-type domain-containing protein</fullName>
    </recommendedName>
</protein>
<sequence length="173" mass="19232">MPSFEINHSIAIWSIKHLRPLLESDPALDDPVCGICHELFDNDQHIAVRITDVPGCVGHIFGATCFIEWITSDSFATCPLCRTPLFADLESGGEVSEFAQVASAFLDNDGERDIRMDLMRRIMLTVESGLRSFESLATMVLRDPACARTIRARQVFDDSGLDPSALFEVIEEL</sequence>
<feature type="domain" description="RING-type" evidence="2">
    <location>
        <begin position="33"/>
        <end position="82"/>
    </location>
</feature>
<keyword evidence="1" id="KW-0863">Zinc-finger</keyword>
<dbReference type="Proteomes" id="UP001521785">
    <property type="component" value="Unassembled WGS sequence"/>
</dbReference>
<evidence type="ECO:0000256" key="1">
    <source>
        <dbReference type="PROSITE-ProRule" id="PRU00175"/>
    </source>
</evidence>
<proteinExistence type="predicted"/>
<dbReference type="Pfam" id="PF13639">
    <property type="entry name" value="zf-RING_2"/>
    <property type="match status" value="1"/>
</dbReference>
<accession>A0ABR3QRS4</accession>
<dbReference type="CDD" id="cd16448">
    <property type="entry name" value="RING-H2"/>
    <property type="match status" value="1"/>
</dbReference>
<keyword evidence="1" id="KW-0479">Metal-binding</keyword>
<comment type="caution">
    <text evidence="3">The sequence shown here is derived from an EMBL/GenBank/DDBJ whole genome shotgun (WGS) entry which is preliminary data.</text>
</comment>
<keyword evidence="1" id="KW-0862">Zinc</keyword>
<organism evidence="3 4">
    <name type="scientific">Paraconiothyrium brasiliense</name>
    <dbReference type="NCBI Taxonomy" id="300254"/>
    <lineage>
        <taxon>Eukaryota</taxon>
        <taxon>Fungi</taxon>
        <taxon>Dikarya</taxon>
        <taxon>Ascomycota</taxon>
        <taxon>Pezizomycotina</taxon>
        <taxon>Dothideomycetes</taxon>
        <taxon>Pleosporomycetidae</taxon>
        <taxon>Pleosporales</taxon>
        <taxon>Massarineae</taxon>
        <taxon>Didymosphaeriaceae</taxon>
        <taxon>Paraconiothyrium</taxon>
    </lineage>
</organism>
<dbReference type="PROSITE" id="PS50089">
    <property type="entry name" value="ZF_RING_2"/>
    <property type="match status" value="1"/>
</dbReference>
<gene>
    <name evidence="3" type="ORF">SLS60_010267</name>
</gene>
<dbReference type="EMBL" id="JAKJXO020000017">
    <property type="protein sequence ID" value="KAL1594507.1"/>
    <property type="molecule type" value="Genomic_DNA"/>
</dbReference>
<dbReference type="Gene3D" id="3.30.40.10">
    <property type="entry name" value="Zinc/RING finger domain, C3HC4 (zinc finger)"/>
    <property type="match status" value="1"/>
</dbReference>
<dbReference type="SUPFAM" id="SSF57850">
    <property type="entry name" value="RING/U-box"/>
    <property type="match status" value="1"/>
</dbReference>
<keyword evidence="4" id="KW-1185">Reference proteome</keyword>
<evidence type="ECO:0000313" key="4">
    <source>
        <dbReference type="Proteomes" id="UP001521785"/>
    </source>
</evidence>